<dbReference type="Proteomes" id="UP000485058">
    <property type="component" value="Unassembled WGS sequence"/>
</dbReference>
<feature type="non-terminal residue" evidence="1">
    <location>
        <position position="60"/>
    </location>
</feature>
<dbReference type="EMBL" id="BLLF01006015">
    <property type="protein sequence ID" value="GFH31867.1"/>
    <property type="molecule type" value="Genomic_DNA"/>
</dbReference>
<name>A0A6A0AJ46_HAELA</name>
<feature type="non-terminal residue" evidence="1">
    <location>
        <position position="1"/>
    </location>
</feature>
<organism evidence="1 2">
    <name type="scientific">Haematococcus lacustris</name>
    <name type="common">Green alga</name>
    <name type="synonym">Haematococcus pluvialis</name>
    <dbReference type="NCBI Taxonomy" id="44745"/>
    <lineage>
        <taxon>Eukaryota</taxon>
        <taxon>Viridiplantae</taxon>
        <taxon>Chlorophyta</taxon>
        <taxon>core chlorophytes</taxon>
        <taxon>Chlorophyceae</taxon>
        <taxon>CS clade</taxon>
        <taxon>Chlamydomonadales</taxon>
        <taxon>Haematococcaceae</taxon>
        <taxon>Haematococcus</taxon>
    </lineage>
</organism>
<keyword evidence="2" id="KW-1185">Reference proteome</keyword>
<protein>
    <submittedName>
        <fullName evidence="1">Uncharacterized protein</fullName>
    </submittedName>
</protein>
<comment type="caution">
    <text evidence="1">The sequence shown here is derived from an EMBL/GenBank/DDBJ whole genome shotgun (WGS) entry which is preliminary data.</text>
</comment>
<evidence type="ECO:0000313" key="2">
    <source>
        <dbReference type="Proteomes" id="UP000485058"/>
    </source>
</evidence>
<evidence type="ECO:0000313" key="1">
    <source>
        <dbReference type="EMBL" id="GFH31867.1"/>
    </source>
</evidence>
<proteinExistence type="predicted"/>
<accession>A0A6A0AJ46</accession>
<dbReference type="AlphaFoldDB" id="A0A6A0AJ46"/>
<gene>
    <name evidence="1" type="ORF">HaLaN_30988</name>
</gene>
<sequence>MQDYMRMVSGKLPSQVMLTLVRQVGPFRPHVQLWQESSDKEEEQRRMVEMIARKQWTDQA</sequence>
<reference evidence="1 2" key="1">
    <citation type="submission" date="2020-02" db="EMBL/GenBank/DDBJ databases">
        <title>Draft genome sequence of Haematococcus lacustris strain NIES-144.</title>
        <authorList>
            <person name="Morimoto D."/>
            <person name="Nakagawa S."/>
            <person name="Yoshida T."/>
            <person name="Sawayama S."/>
        </authorList>
    </citation>
    <scope>NUCLEOTIDE SEQUENCE [LARGE SCALE GENOMIC DNA]</scope>
    <source>
        <strain evidence="1 2">NIES-144</strain>
    </source>
</reference>